<accession>A0A4Z2I8K7</accession>
<organism evidence="2 3">
    <name type="scientific">Liparis tanakae</name>
    <name type="common">Tanaka's snailfish</name>
    <dbReference type="NCBI Taxonomy" id="230148"/>
    <lineage>
        <taxon>Eukaryota</taxon>
        <taxon>Metazoa</taxon>
        <taxon>Chordata</taxon>
        <taxon>Craniata</taxon>
        <taxon>Vertebrata</taxon>
        <taxon>Euteleostomi</taxon>
        <taxon>Actinopterygii</taxon>
        <taxon>Neopterygii</taxon>
        <taxon>Teleostei</taxon>
        <taxon>Neoteleostei</taxon>
        <taxon>Acanthomorphata</taxon>
        <taxon>Eupercaria</taxon>
        <taxon>Perciformes</taxon>
        <taxon>Cottioidei</taxon>
        <taxon>Cottales</taxon>
        <taxon>Liparidae</taxon>
        <taxon>Liparis</taxon>
    </lineage>
</organism>
<gene>
    <name evidence="2" type="ORF">EYF80_015655</name>
</gene>
<proteinExistence type="predicted"/>
<feature type="region of interest" description="Disordered" evidence="1">
    <location>
        <begin position="65"/>
        <end position="122"/>
    </location>
</feature>
<comment type="caution">
    <text evidence="2">The sequence shown here is derived from an EMBL/GenBank/DDBJ whole genome shotgun (WGS) entry which is preliminary data.</text>
</comment>
<protein>
    <submittedName>
        <fullName evidence="2">Uncharacterized protein</fullName>
    </submittedName>
</protein>
<evidence type="ECO:0000256" key="1">
    <source>
        <dbReference type="SAM" id="MobiDB-lite"/>
    </source>
</evidence>
<feature type="compositionally biased region" description="Low complexity" evidence="1">
    <location>
        <begin position="65"/>
        <end position="110"/>
    </location>
</feature>
<dbReference type="AlphaFoldDB" id="A0A4Z2I8K7"/>
<name>A0A4Z2I8K7_9TELE</name>
<dbReference type="Proteomes" id="UP000314294">
    <property type="component" value="Unassembled WGS sequence"/>
</dbReference>
<evidence type="ECO:0000313" key="2">
    <source>
        <dbReference type="EMBL" id="TNN74210.1"/>
    </source>
</evidence>
<keyword evidence="3" id="KW-1185">Reference proteome</keyword>
<sequence length="138" mass="13820">MKGEQANFPTKNVEGGAKFGLVSKLEGLSGIQGCSPSCQKYELGSHASSPFPLELLPGTVICTPSPSTSTASAGSDTASVTASDTASAKTSFPLSSSPSLPSLSPLSSPISSPPSPSDSETSCSVCTASFSLLLHIHS</sequence>
<evidence type="ECO:0000313" key="3">
    <source>
        <dbReference type="Proteomes" id="UP000314294"/>
    </source>
</evidence>
<reference evidence="2 3" key="1">
    <citation type="submission" date="2019-03" db="EMBL/GenBank/DDBJ databases">
        <title>First draft genome of Liparis tanakae, snailfish: a comprehensive survey of snailfish specific genes.</title>
        <authorList>
            <person name="Kim W."/>
            <person name="Song I."/>
            <person name="Jeong J.-H."/>
            <person name="Kim D."/>
            <person name="Kim S."/>
            <person name="Ryu S."/>
            <person name="Song J.Y."/>
            <person name="Lee S.K."/>
        </authorList>
    </citation>
    <scope>NUCLEOTIDE SEQUENCE [LARGE SCALE GENOMIC DNA]</scope>
    <source>
        <tissue evidence="2">Muscle</tissue>
    </source>
</reference>
<dbReference type="EMBL" id="SRLO01000117">
    <property type="protein sequence ID" value="TNN74210.1"/>
    <property type="molecule type" value="Genomic_DNA"/>
</dbReference>